<evidence type="ECO:0000313" key="3">
    <source>
        <dbReference type="EMBL" id="WUP75319.1"/>
    </source>
</evidence>
<dbReference type="InterPro" id="IPR029063">
    <property type="entry name" value="SAM-dependent_MTases_sf"/>
</dbReference>
<proteinExistence type="predicted"/>
<keyword evidence="4" id="KW-1185">Reference proteome</keyword>
<dbReference type="GO" id="GO:0008168">
    <property type="term" value="F:methyltransferase activity"/>
    <property type="evidence" value="ECO:0007669"/>
    <property type="project" value="UniProtKB-KW"/>
</dbReference>
<reference evidence="3" key="1">
    <citation type="submission" date="2022-10" db="EMBL/GenBank/DDBJ databases">
        <title>The complete genomes of actinobacterial strains from the NBC collection.</title>
        <authorList>
            <person name="Joergensen T.S."/>
            <person name="Alvarez Arevalo M."/>
            <person name="Sterndorff E.B."/>
            <person name="Faurdal D."/>
            <person name="Vuksanovic O."/>
            <person name="Mourched A.-S."/>
            <person name="Charusanti P."/>
            <person name="Shaw S."/>
            <person name="Blin K."/>
            <person name="Weber T."/>
        </authorList>
    </citation>
    <scope>NUCLEOTIDE SEQUENCE</scope>
    <source>
        <strain evidence="3">NBC_00254</strain>
    </source>
</reference>
<dbReference type="RefSeq" id="WP_328709494.1">
    <property type="nucleotide sequence ID" value="NZ_CP108085.1"/>
</dbReference>
<evidence type="ECO:0000313" key="4">
    <source>
        <dbReference type="Proteomes" id="UP001432011"/>
    </source>
</evidence>
<dbReference type="SUPFAM" id="SSF53335">
    <property type="entry name" value="S-adenosyl-L-methionine-dependent methyltransferases"/>
    <property type="match status" value="1"/>
</dbReference>
<dbReference type="PANTHER" id="PTHR43861">
    <property type="entry name" value="TRANS-ACONITATE 2-METHYLTRANSFERASE-RELATED"/>
    <property type="match status" value="1"/>
</dbReference>
<evidence type="ECO:0000256" key="1">
    <source>
        <dbReference type="SAM" id="MobiDB-lite"/>
    </source>
</evidence>
<feature type="domain" description="Methyltransferase type 12" evidence="2">
    <location>
        <begin position="58"/>
        <end position="156"/>
    </location>
</feature>
<evidence type="ECO:0000259" key="2">
    <source>
        <dbReference type="Pfam" id="PF08242"/>
    </source>
</evidence>
<keyword evidence="3" id="KW-0808">Transferase</keyword>
<dbReference type="Pfam" id="PF08242">
    <property type="entry name" value="Methyltransf_12"/>
    <property type="match status" value="1"/>
</dbReference>
<sequence>MTPAHEHTPHHGGSHGRHQEHDDSGQAEILDLDAEVLAEHIASITAWLPLKVEPRQVVDLGCGTGAGTFALLEGFPEAHVTAVDASVGHLRLLREKACARGVSDRVRTVQADLDTSRWPDLGTPDLVWASASMHHMAHPDRALRSVYELLAPGGLFAVVELDGLPRFLPADAPEGRPGLEDRVHRATDGFHAEHVPHRGADWGPMLAAAGFTVEAERTITVDIEGDIEGDIESDRGEAIGRYAHRSLQRLRGAAAPALGPEDLAALDELLDTDSPHSILRRDDLAVRTERTVWAARRT</sequence>
<dbReference type="Proteomes" id="UP001432011">
    <property type="component" value="Chromosome"/>
</dbReference>
<dbReference type="PANTHER" id="PTHR43861:SF1">
    <property type="entry name" value="TRANS-ACONITATE 2-METHYLTRANSFERASE"/>
    <property type="match status" value="1"/>
</dbReference>
<dbReference type="CDD" id="cd02440">
    <property type="entry name" value="AdoMet_MTases"/>
    <property type="match status" value="1"/>
</dbReference>
<protein>
    <submittedName>
        <fullName evidence="3">Class I SAM-dependent methyltransferase</fullName>
    </submittedName>
</protein>
<accession>A0ABZ1SSM5</accession>
<organism evidence="3 4">
    <name type="scientific">Microbispora hainanensis</name>
    <dbReference type="NCBI Taxonomy" id="568844"/>
    <lineage>
        <taxon>Bacteria</taxon>
        <taxon>Bacillati</taxon>
        <taxon>Actinomycetota</taxon>
        <taxon>Actinomycetes</taxon>
        <taxon>Streptosporangiales</taxon>
        <taxon>Streptosporangiaceae</taxon>
        <taxon>Microbispora</taxon>
    </lineage>
</organism>
<dbReference type="InterPro" id="IPR013217">
    <property type="entry name" value="Methyltransf_12"/>
</dbReference>
<feature type="region of interest" description="Disordered" evidence="1">
    <location>
        <begin position="1"/>
        <end position="23"/>
    </location>
</feature>
<name>A0ABZ1SSM5_9ACTN</name>
<dbReference type="GO" id="GO:0032259">
    <property type="term" value="P:methylation"/>
    <property type="evidence" value="ECO:0007669"/>
    <property type="project" value="UniProtKB-KW"/>
</dbReference>
<dbReference type="Gene3D" id="3.40.50.150">
    <property type="entry name" value="Vaccinia Virus protein VP39"/>
    <property type="match status" value="1"/>
</dbReference>
<gene>
    <name evidence="3" type="ORF">OG913_39285</name>
</gene>
<keyword evidence="3" id="KW-0489">Methyltransferase</keyword>
<dbReference type="EMBL" id="CP108085">
    <property type="protein sequence ID" value="WUP75319.1"/>
    <property type="molecule type" value="Genomic_DNA"/>
</dbReference>